<dbReference type="EMBL" id="RZNB01000001">
    <property type="protein sequence ID" value="RWZ53077.1"/>
    <property type="molecule type" value="Genomic_DNA"/>
</dbReference>
<keyword evidence="4" id="KW-1185">Reference proteome</keyword>
<sequence length="194" mass="19840">MTTYSTRSLLQCAAIAAAGGVLIILLGPVGTWVAVASAPLYAVVGSLNLLSPMVALRWTGLPWAATLTAFLAGLLSMSFSVLGLLLIPALVLPALAMDVVAMLVRPRGRALGVYAGAVAGGVVIFAISFVVIPAEIVTPALVVTLLVLRVAAYLGVMRLAGWIAAALERAGVRPSAPRARRPSSDRTRSEGGAA</sequence>
<accession>A0A444PZ13</accession>
<protein>
    <recommendedName>
        <fullName evidence="5">Acyl esterase</fullName>
    </recommendedName>
</protein>
<dbReference type="OrthoDB" id="5120324at2"/>
<evidence type="ECO:0000313" key="4">
    <source>
        <dbReference type="Proteomes" id="UP000288547"/>
    </source>
</evidence>
<feature type="transmembrane region" description="Helical" evidence="2">
    <location>
        <begin position="85"/>
        <end position="104"/>
    </location>
</feature>
<gene>
    <name evidence="3" type="ORF">ELQ90_03900</name>
</gene>
<reference evidence="3 4" key="1">
    <citation type="submission" date="2018-12" db="EMBL/GenBank/DDBJ databases">
        <authorList>
            <person name="Li F."/>
        </authorList>
    </citation>
    <scope>NUCLEOTIDE SEQUENCE [LARGE SCALE GENOMIC DNA]</scope>
    <source>
        <strain evidence="3 4">11W25H-1</strain>
    </source>
</reference>
<evidence type="ECO:0000256" key="1">
    <source>
        <dbReference type="SAM" id="MobiDB-lite"/>
    </source>
</evidence>
<proteinExistence type="predicted"/>
<feature type="region of interest" description="Disordered" evidence="1">
    <location>
        <begin position="174"/>
        <end position="194"/>
    </location>
</feature>
<comment type="caution">
    <text evidence="3">The sequence shown here is derived from an EMBL/GenBank/DDBJ whole genome shotgun (WGS) entry which is preliminary data.</text>
</comment>
<dbReference type="PROSITE" id="PS51318">
    <property type="entry name" value="TAT"/>
    <property type="match status" value="1"/>
</dbReference>
<evidence type="ECO:0008006" key="5">
    <source>
        <dbReference type="Google" id="ProtNLM"/>
    </source>
</evidence>
<dbReference type="AlphaFoldDB" id="A0A444PZ13"/>
<dbReference type="RefSeq" id="WP_128493920.1">
    <property type="nucleotide sequence ID" value="NZ_RZNB01000001.1"/>
</dbReference>
<dbReference type="Proteomes" id="UP000288547">
    <property type="component" value="Unassembled WGS sequence"/>
</dbReference>
<feature type="transmembrane region" description="Helical" evidence="2">
    <location>
        <begin position="9"/>
        <end position="26"/>
    </location>
</feature>
<dbReference type="InterPro" id="IPR006311">
    <property type="entry name" value="TAT_signal"/>
</dbReference>
<organism evidence="3 4">
    <name type="scientific">Labedella phragmitis</name>
    <dbReference type="NCBI Taxonomy" id="2498849"/>
    <lineage>
        <taxon>Bacteria</taxon>
        <taxon>Bacillati</taxon>
        <taxon>Actinomycetota</taxon>
        <taxon>Actinomycetes</taxon>
        <taxon>Micrococcales</taxon>
        <taxon>Microbacteriaceae</taxon>
        <taxon>Labedella</taxon>
    </lineage>
</organism>
<evidence type="ECO:0000313" key="3">
    <source>
        <dbReference type="EMBL" id="RWZ53077.1"/>
    </source>
</evidence>
<feature type="transmembrane region" description="Helical" evidence="2">
    <location>
        <begin position="140"/>
        <end position="165"/>
    </location>
</feature>
<feature type="compositionally biased region" description="Basic and acidic residues" evidence="1">
    <location>
        <begin position="182"/>
        <end position="194"/>
    </location>
</feature>
<keyword evidence="2" id="KW-0472">Membrane</keyword>
<name>A0A444PZ13_9MICO</name>
<feature type="transmembrane region" description="Helical" evidence="2">
    <location>
        <begin position="111"/>
        <end position="134"/>
    </location>
</feature>
<keyword evidence="2" id="KW-1133">Transmembrane helix</keyword>
<feature type="transmembrane region" description="Helical" evidence="2">
    <location>
        <begin position="62"/>
        <end position="79"/>
    </location>
</feature>
<evidence type="ECO:0000256" key="2">
    <source>
        <dbReference type="SAM" id="Phobius"/>
    </source>
</evidence>
<keyword evidence="2" id="KW-0812">Transmembrane</keyword>